<name>A0AAD4IRU4_PERFH</name>
<keyword evidence="1" id="KW-1133">Transmembrane helix</keyword>
<dbReference type="PANTHER" id="PTHR34964">
    <property type="entry name" value="MEMBRANE LIPOPROTEIN-RELATED"/>
    <property type="match status" value="1"/>
</dbReference>
<evidence type="ECO:0000313" key="2">
    <source>
        <dbReference type="EMBL" id="KAH6820378.1"/>
    </source>
</evidence>
<dbReference type="PANTHER" id="PTHR34964:SF1">
    <property type="entry name" value="MEMBRANE LIPOPROTEIN"/>
    <property type="match status" value="1"/>
</dbReference>
<dbReference type="Proteomes" id="UP001190926">
    <property type="component" value="Unassembled WGS sequence"/>
</dbReference>
<evidence type="ECO:0000256" key="1">
    <source>
        <dbReference type="SAM" id="Phobius"/>
    </source>
</evidence>
<evidence type="ECO:0000313" key="3">
    <source>
        <dbReference type="Proteomes" id="UP001190926"/>
    </source>
</evidence>
<reference evidence="2 3" key="1">
    <citation type="journal article" date="2021" name="Nat. Commun.">
        <title>Incipient diploidization of the medicinal plant Perilla within 10,000 years.</title>
        <authorList>
            <person name="Zhang Y."/>
            <person name="Shen Q."/>
            <person name="Leng L."/>
            <person name="Zhang D."/>
            <person name="Chen S."/>
            <person name="Shi Y."/>
            <person name="Ning Z."/>
            <person name="Chen S."/>
        </authorList>
    </citation>
    <scope>NUCLEOTIDE SEQUENCE [LARGE SCALE GENOMIC DNA]</scope>
    <source>
        <strain evidence="3">cv. PC099</strain>
    </source>
</reference>
<gene>
    <name evidence="2" type="ORF">C2S53_015801</name>
</gene>
<organism evidence="2 3">
    <name type="scientific">Perilla frutescens var. hirtella</name>
    <name type="common">Perilla citriodora</name>
    <name type="synonym">Perilla setoyensis</name>
    <dbReference type="NCBI Taxonomy" id="608512"/>
    <lineage>
        <taxon>Eukaryota</taxon>
        <taxon>Viridiplantae</taxon>
        <taxon>Streptophyta</taxon>
        <taxon>Embryophyta</taxon>
        <taxon>Tracheophyta</taxon>
        <taxon>Spermatophyta</taxon>
        <taxon>Magnoliopsida</taxon>
        <taxon>eudicotyledons</taxon>
        <taxon>Gunneridae</taxon>
        <taxon>Pentapetalae</taxon>
        <taxon>asterids</taxon>
        <taxon>lamiids</taxon>
        <taxon>Lamiales</taxon>
        <taxon>Lamiaceae</taxon>
        <taxon>Nepetoideae</taxon>
        <taxon>Elsholtzieae</taxon>
        <taxon>Perilla</taxon>
    </lineage>
</organism>
<keyword evidence="3" id="KW-1185">Reference proteome</keyword>
<feature type="transmembrane region" description="Helical" evidence="1">
    <location>
        <begin position="47"/>
        <end position="67"/>
    </location>
</feature>
<proteinExistence type="predicted"/>
<sequence length="100" mass="11051">MDENEGERRSSIIPLIYTFFCLCVSVGGMLLVFYVCIPALSRPWQPLAALALIGSTWLFWLMAYIYACVKHCLRPVDVAHRQPTRNTSISASAAGSPSTV</sequence>
<protein>
    <submittedName>
        <fullName evidence="2">Uncharacterized protein</fullName>
    </submittedName>
</protein>
<feature type="transmembrane region" description="Helical" evidence="1">
    <location>
        <begin position="12"/>
        <end position="35"/>
    </location>
</feature>
<keyword evidence="1" id="KW-0472">Membrane</keyword>
<accession>A0AAD4IRU4</accession>
<dbReference type="EMBL" id="SDAM02003990">
    <property type="protein sequence ID" value="KAH6820378.1"/>
    <property type="molecule type" value="Genomic_DNA"/>
</dbReference>
<dbReference type="AlphaFoldDB" id="A0AAD4IRU4"/>
<comment type="caution">
    <text evidence="2">The sequence shown here is derived from an EMBL/GenBank/DDBJ whole genome shotgun (WGS) entry which is preliminary data.</text>
</comment>
<keyword evidence="1" id="KW-0812">Transmembrane</keyword>